<dbReference type="InterPro" id="IPR011994">
    <property type="entry name" value="Cytidylate_kinase_dom"/>
</dbReference>
<feature type="binding site" evidence="8">
    <location>
        <begin position="9"/>
        <end position="17"/>
    </location>
    <ligand>
        <name>ATP</name>
        <dbReference type="ChEBI" id="CHEBI:30616"/>
    </ligand>
</feature>
<dbReference type="AlphaFoldDB" id="A0A9D1KZB9"/>
<sequence length="220" mass="23444">MKKVIAIDGPAGAGKSTIAKALAEKLGYIYIDTGAMYRTVALLAQEQGVAVDDAAALTDIAGKAEITMRVEGGQNRIILNGRDVTEAIRKPEVGAAASPVSAVPGVREHLVAAQRKLAAHGCVVMDGRDIGTVVLPDADCKIYLTASLDERVQRRYDELCAKGIQTTREGVREDISTRDYRDSHRETSPLKQAEDAVYLDSTGLGIPEVLSRALALAEAE</sequence>
<evidence type="ECO:0000313" key="11">
    <source>
        <dbReference type="Proteomes" id="UP000824124"/>
    </source>
</evidence>
<keyword evidence="3 8" id="KW-0547">Nucleotide-binding</keyword>
<dbReference type="NCBIfam" id="TIGR00017">
    <property type="entry name" value="cmk"/>
    <property type="match status" value="1"/>
</dbReference>
<evidence type="ECO:0000259" key="9">
    <source>
        <dbReference type="SMART" id="SM00382"/>
    </source>
</evidence>
<dbReference type="CDD" id="cd02020">
    <property type="entry name" value="CMPK"/>
    <property type="match status" value="1"/>
</dbReference>
<organism evidence="10 11">
    <name type="scientific">Candidatus Avidehalobacter gallistercoris</name>
    <dbReference type="NCBI Taxonomy" id="2840694"/>
    <lineage>
        <taxon>Bacteria</taxon>
        <taxon>Bacillati</taxon>
        <taxon>Bacillota</taxon>
        <taxon>Clostridia</taxon>
        <taxon>Eubacteriales</taxon>
        <taxon>Peptococcaceae</taxon>
        <taxon>Peptococcaceae incertae sedis</taxon>
        <taxon>Candidatus Avidehalobacter</taxon>
    </lineage>
</organism>
<proteinExistence type="inferred from homology"/>
<evidence type="ECO:0000256" key="1">
    <source>
        <dbReference type="ARBA" id="ARBA00009427"/>
    </source>
</evidence>
<keyword evidence="2 8" id="KW-0808">Transferase</keyword>
<dbReference type="HAMAP" id="MF_00238">
    <property type="entry name" value="Cytidyl_kinase_type1"/>
    <property type="match status" value="1"/>
</dbReference>
<protein>
    <recommendedName>
        <fullName evidence="8">Cytidylate kinase</fullName>
        <shortName evidence="8">CK</shortName>
        <ecNumber evidence="8">2.7.4.25</ecNumber>
    </recommendedName>
    <alternativeName>
        <fullName evidence="8">Cytidine monophosphate kinase</fullName>
        <shortName evidence="8">CMP kinase</shortName>
    </alternativeName>
</protein>
<evidence type="ECO:0000256" key="4">
    <source>
        <dbReference type="ARBA" id="ARBA00022777"/>
    </source>
</evidence>
<dbReference type="GO" id="GO:0005829">
    <property type="term" value="C:cytosol"/>
    <property type="evidence" value="ECO:0007669"/>
    <property type="project" value="TreeGrafter"/>
</dbReference>
<gene>
    <name evidence="8" type="primary">cmk</name>
    <name evidence="10" type="ORF">IAB00_04155</name>
</gene>
<comment type="subcellular location">
    <subcellularLocation>
        <location evidence="8">Cytoplasm</location>
    </subcellularLocation>
</comment>
<reference evidence="10" key="1">
    <citation type="submission" date="2020-10" db="EMBL/GenBank/DDBJ databases">
        <authorList>
            <person name="Gilroy R."/>
        </authorList>
    </citation>
    <scope>NUCLEOTIDE SEQUENCE</scope>
    <source>
        <strain evidence="10">2830</strain>
    </source>
</reference>
<name>A0A9D1KZB9_9FIRM</name>
<keyword evidence="8" id="KW-0963">Cytoplasm</keyword>
<evidence type="ECO:0000256" key="5">
    <source>
        <dbReference type="ARBA" id="ARBA00022840"/>
    </source>
</evidence>
<dbReference type="InterPro" id="IPR003136">
    <property type="entry name" value="Cytidylate_kin"/>
</dbReference>
<evidence type="ECO:0000256" key="8">
    <source>
        <dbReference type="HAMAP-Rule" id="MF_00238"/>
    </source>
</evidence>
<dbReference type="EC" id="2.7.4.25" evidence="8"/>
<comment type="caution">
    <text evidence="10">The sequence shown here is derived from an EMBL/GenBank/DDBJ whole genome shotgun (WGS) entry which is preliminary data.</text>
</comment>
<dbReference type="GO" id="GO:0036431">
    <property type="term" value="F:dCMP kinase activity"/>
    <property type="evidence" value="ECO:0007669"/>
    <property type="project" value="InterPro"/>
</dbReference>
<evidence type="ECO:0000256" key="6">
    <source>
        <dbReference type="ARBA" id="ARBA00047615"/>
    </source>
</evidence>
<dbReference type="Pfam" id="PF02224">
    <property type="entry name" value="Cytidylate_kin"/>
    <property type="match status" value="1"/>
</dbReference>
<dbReference type="EMBL" id="DVMH01000021">
    <property type="protein sequence ID" value="HIU10425.1"/>
    <property type="molecule type" value="Genomic_DNA"/>
</dbReference>
<comment type="catalytic activity">
    <reaction evidence="6 8">
        <text>dCMP + ATP = dCDP + ADP</text>
        <dbReference type="Rhea" id="RHEA:25094"/>
        <dbReference type="ChEBI" id="CHEBI:30616"/>
        <dbReference type="ChEBI" id="CHEBI:57566"/>
        <dbReference type="ChEBI" id="CHEBI:58593"/>
        <dbReference type="ChEBI" id="CHEBI:456216"/>
        <dbReference type="EC" id="2.7.4.25"/>
    </reaction>
</comment>
<evidence type="ECO:0000256" key="2">
    <source>
        <dbReference type="ARBA" id="ARBA00022679"/>
    </source>
</evidence>
<evidence type="ECO:0000256" key="3">
    <source>
        <dbReference type="ARBA" id="ARBA00022741"/>
    </source>
</evidence>
<dbReference type="Gene3D" id="3.40.50.300">
    <property type="entry name" value="P-loop containing nucleotide triphosphate hydrolases"/>
    <property type="match status" value="1"/>
</dbReference>
<dbReference type="InterPro" id="IPR027417">
    <property type="entry name" value="P-loop_NTPase"/>
</dbReference>
<evidence type="ECO:0000256" key="7">
    <source>
        <dbReference type="ARBA" id="ARBA00048478"/>
    </source>
</evidence>
<keyword evidence="4 8" id="KW-0418">Kinase</keyword>
<accession>A0A9D1KZB9</accession>
<dbReference type="SUPFAM" id="SSF52540">
    <property type="entry name" value="P-loop containing nucleoside triphosphate hydrolases"/>
    <property type="match status" value="1"/>
</dbReference>
<dbReference type="SMART" id="SM00382">
    <property type="entry name" value="AAA"/>
    <property type="match status" value="1"/>
</dbReference>
<comment type="similarity">
    <text evidence="1 8">Belongs to the cytidylate kinase family. Type 1 subfamily.</text>
</comment>
<dbReference type="PANTHER" id="PTHR21299:SF2">
    <property type="entry name" value="CYTIDYLATE KINASE"/>
    <property type="match status" value="1"/>
</dbReference>
<dbReference type="GO" id="GO:0015949">
    <property type="term" value="P:nucleobase-containing small molecule interconversion"/>
    <property type="evidence" value="ECO:0007669"/>
    <property type="project" value="TreeGrafter"/>
</dbReference>
<reference evidence="10" key="2">
    <citation type="journal article" date="2021" name="PeerJ">
        <title>Extensive microbial diversity within the chicken gut microbiome revealed by metagenomics and culture.</title>
        <authorList>
            <person name="Gilroy R."/>
            <person name="Ravi A."/>
            <person name="Getino M."/>
            <person name="Pursley I."/>
            <person name="Horton D.L."/>
            <person name="Alikhan N.F."/>
            <person name="Baker D."/>
            <person name="Gharbi K."/>
            <person name="Hall N."/>
            <person name="Watson M."/>
            <person name="Adriaenssens E.M."/>
            <person name="Foster-Nyarko E."/>
            <person name="Jarju S."/>
            <person name="Secka A."/>
            <person name="Antonio M."/>
            <person name="Oren A."/>
            <person name="Chaudhuri R.R."/>
            <person name="La Ragione R."/>
            <person name="Hildebrand F."/>
            <person name="Pallen M.J."/>
        </authorList>
    </citation>
    <scope>NUCLEOTIDE SEQUENCE</scope>
    <source>
        <strain evidence="10">2830</strain>
    </source>
</reference>
<dbReference type="GO" id="GO:0006220">
    <property type="term" value="P:pyrimidine nucleotide metabolic process"/>
    <property type="evidence" value="ECO:0007669"/>
    <property type="project" value="UniProtKB-UniRule"/>
</dbReference>
<evidence type="ECO:0000313" key="10">
    <source>
        <dbReference type="EMBL" id="HIU10425.1"/>
    </source>
</evidence>
<dbReference type="PANTHER" id="PTHR21299">
    <property type="entry name" value="CYTIDYLATE KINASE/PANTOATE-BETA-ALANINE LIGASE"/>
    <property type="match status" value="1"/>
</dbReference>
<dbReference type="InterPro" id="IPR003593">
    <property type="entry name" value="AAA+_ATPase"/>
</dbReference>
<dbReference type="Proteomes" id="UP000824124">
    <property type="component" value="Unassembled WGS sequence"/>
</dbReference>
<keyword evidence="5 8" id="KW-0067">ATP-binding</keyword>
<comment type="catalytic activity">
    <reaction evidence="7 8">
        <text>CMP + ATP = CDP + ADP</text>
        <dbReference type="Rhea" id="RHEA:11600"/>
        <dbReference type="ChEBI" id="CHEBI:30616"/>
        <dbReference type="ChEBI" id="CHEBI:58069"/>
        <dbReference type="ChEBI" id="CHEBI:60377"/>
        <dbReference type="ChEBI" id="CHEBI:456216"/>
        <dbReference type="EC" id="2.7.4.25"/>
    </reaction>
</comment>
<feature type="domain" description="AAA+ ATPase" evidence="9">
    <location>
        <begin position="1"/>
        <end position="148"/>
    </location>
</feature>
<dbReference type="GO" id="GO:0005524">
    <property type="term" value="F:ATP binding"/>
    <property type="evidence" value="ECO:0007669"/>
    <property type="project" value="UniProtKB-UniRule"/>
</dbReference>